<reference evidence="1 2" key="1">
    <citation type="submission" date="2021-01" db="EMBL/GenBank/DDBJ databases">
        <title>Whole genome shotgun sequence of Actinoplanes humidus NBRC 14915.</title>
        <authorList>
            <person name="Komaki H."/>
            <person name="Tamura T."/>
        </authorList>
    </citation>
    <scope>NUCLEOTIDE SEQUENCE [LARGE SCALE GENOMIC DNA]</scope>
    <source>
        <strain evidence="1 2">NBRC 14915</strain>
    </source>
</reference>
<evidence type="ECO:0008006" key="3">
    <source>
        <dbReference type="Google" id="ProtNLM"/>
    </source>
</evidence>
<gene>
    <name evidence="1" type="ORF">Ahu01nite_005940</name>
</gene>
<protein>
    <recommendedName>
        <fullName evidence="3">GNAT family N-acetyltransferase</fullName>
    </recommendedName>
</protein>
<evidence type="ECO:0000313" key="1">
    <source>
        <dbReference type="EMBL" id="GIE17492.1"/>
    </source>
</evidence>
<dbReference type="Proteomes" id="UP000603200">
    <property type="component" value="Unassembled WGS sequence"/>
</dbReference>
<keyword evidence="2" id="KW-1185">Reference proteome</keyword>
<accession>A0ABQ3ZFZ6</accession>
<dbReference type="EMBL" id="BOMN01000010">
    <property type="protein sequence ID" value="GIE17492.1"/>
    <property type="molecule type" value="Genomic_DNA"/>
</dbReference>
<proteinExistence type="predicted"/>
<organism evidence="1 2">
    <name type="scientific">Winogradskya humida</name>
    <dbReference type="NCBI Taxonomy" id="113566"/>
    <lineage>
        <taxon>Bacteria</taxon>
        <taxon>Bacillati</taxon>
        <taxon>Actinomycetota</taxon>
        <taxon>Actinomycetes</taxon>
        <taxon>Micromonosporales</taxon>
        <taxon>Micromonosporaceae</taxon>
        <taxon>Winogradskya</taxon>
    </lineage>
</organism>
<comment type="caution">
    <text evidence="1">The sequence shown here is derived from an EMBL/GenBank/DDBJ whole genome shotgun (WGS) entry which is preliminary data.</text>
</comment>
<evidence type="ECO:0000313" key="2">
    <source>
        <dbReference type="Proteomes" id="UP000603200"/>
    </source>
</evidence>
<name>A0ABQ3ZFZ6_9ACTN</name>
<sequence>MRQVAVAEDFHGLDVVSDGSHLVITFRWKSNPTSFGVRIPLPEDPPESPWTGLPIDSLDEFVSDLVGLLGEELGTGIVYRAERVPRDGYVELVHPVPWQPDRSEFYLKPVDPREVPWSWAELKGRLRSRADGLLISWTCAVTNDEHTRFLGQARLSWDASRPLVARLGAVEVEDGVPSAVLTALARGAVHDAADAGASLVVTTQRHSALLGIGFRPVPGGDEWAIAAVDA</sequence>